<keyword evidence="8" id="KW-1133">Transmembrane helix</keyword>
<sequence>MGKLKQVPFWGTIRGRVAVVLAVPTCLLLALTGAGVADRAADWWGARDTAERVELTLDVQELVRQLQRERGLTSGLLGGAEDYRSPLADTRRRVDEARDALDGSDPAVDGALGKLNRLAAVRADADQRSLDRTTALDFYTEAITALNAVELVDPRGDTALADGLAALTAVVDATESVALERGFMNGVFAAGSFAEGEYTVFSEVRAARMAALAVFARHATDAQRSGLETAFAGAEAERAAGYEDIARHGADGRPLGVEPAGWWADMTVLVDDLHRVQQGIGSDLRTRAGEVSSVATAQLGGFLALGVLIAALAAALAWVSSRSITRPLGALARQAHEVAARRLPETVRAVQDGTADPDGTRGGRPAARPAPEPDGGGSGGGAEEISRLAAALHKVELAAVELAAEQAALRRNSTESLSGLGRRNQRLLKRQLQLITALESQEMDPDALAGLFELDHLATRMRRNADSLLILTGEEGPPALWKGTIPVTDVVRSAISEVEDYRRVTVAETDPCRIQGSAVAELSHLLAELIENALTATPADRAVEVYGWRDGGEYCLAVVDRGTGMTGPELARANGRLSGRESFLDAPARALGHYVVGRLAARLGAQVELRHTEAPTAQGPVHRGAGITAFVALPPRLLAPEPEARGARRPRVPAGAA</sequence>
<evidence type="ECO:0000256" key="7">
    <source>
        <dbReference type="SAM" id="MobiDB-lite"/>
    </source>
</evidence>
<keyword evidence="12" id="KW-1185">Reference proteome</keyword>
<dbReference type="PANTHER" id="PTHR44936">
    <property type="entry name" value="SENSOR PROTEIN CREC"/>
    <property type="match status" value="1"/>
</dbReference>
<dbReference type="InterPro" id="IPR050980">
    <property type="entry name" value="2C_sensor_his_kinase"/>
</dbReference>
<dbReference type="AlphaFoldDB" id="A0A1I1TLS3"/>
<dbReference type="Gene3D" id="3.30.565.10">
    <property type="entry name" value="Histidine kinase-like ATPase, C-terminal domain"/>
    <property type="match status" value="1"/>
</dbReference>
<accession>A0A1I1TLS3</accession>
<gene>
    <name evidence="11" type="ORF">SAMN05421773_12034</name>
</gene>
<dbReference type="InterPro" id="IPR013587">
    <property type="entry name" value="Nitrate/nitrite_sensing"/>
</dbReference>
<dbReference type="Proteomes" id="UP000199207">
    <property type="component" value="Unassembled WGS sequence"/>
</dbReference>
<comment type="catalytic activity">
    <reaction evidence="1">
        <text>ATP + protein L-histidine = ADP + protein N-phospho-L-histidine.</text>
        <dbReference type="EC" id="2.7.13.3"/>
    </reaction>
</comment>
<dbReference type="PANTHER" id="PTHR44936:SF9">
    <property type="entry name" value="SENSOR PROTEIN CREC"/>
    <property type="match status" value="1"/>
</dbReference>
<evidence type="ECO:0000313" key="12">
    <source>
        <dbReference type="Proteomes" id="UP000199207"/>
    </source>
</evidence>
<keyword evidence="4" id="KW-0808">Transferase</keyword>
<evidence type="ECO:0000256" key="2">
    <source>
        <dbReference type="ARBA" id="ARBA00012438"/>
    </source>
</evidence>
<name>A0A1I1TLS3_9ACTN</name>
<keyword evidence="6" id="KW-0902">Two-component regulatory system</keyword>
<feature type="transmembrane region" description="Helical" evidence="8">
    <location>
        <begin position="299"/>
        <end position="319"/>
    </location>
</feature>
<dbReference type="InterPro" id="IPR036890">
    <property type="entry name" value="HATPase_C_sf"/>
</dbReference>
<organism evidence="11 12">
    <name type="scientific">Streptomyces aidingensis</name>
    <dbReference type="NCBI Taxonomy" id="910347"/>
    <lineage>
        <taxon>Bacteria</taxon>
        <taxon>Bacillati</taxon>
        <taxon>Actinomycetota</taxon>
        <taxon>Actinomycetes</taxon>
        <taxon>Kitasatosporales</taxon>
        <taxon>Streptomycetaceae</taxon>
        <taxon>Streptomyces</taxon>
    </lineage>
</organism>
<reference evidence="11 12" key="1">
    <citation type="submission" date="2016-10" db="EMBL/GenBank/DDBJ databases">
        <authorList>
            <person name="de Groot N.N."/>
        </authorList>
    </citation>
    <scope>NUCLEOTIDE SEQUENCE [LARGE SCALE GENOMIC DNA]</scope>
    <source>
        <strain evidence="11 12">CGMCC 4.5739</strain>
    </source>
</reference>
<dbReference type="Gene3D" id="6.10.340.10">
    <property type="match status" value="1"/>
</dbReference>
<evidence type="ECO:0000259" key="9">
    <source>
        <dbReference type="Pfam" id="PF02518"/>
    </source>
</evidence>
<keyword evidence="8" id="KW-0472">Membrane</keyword>
<feature type="region of interest" description="Disordered" evidence="7">
    <location>
        <begin position="343"/>
        <end position="382"/>
    </location>
</feature>
<feature type="domain" description="Nitrate/nitrite sensing protein" evidence="10">
    <location>
        <begin position="61"/>
        <end position="284"/>
    </location>
</feature>
<protein>
    <recommendedName>
        <fullName evidence="2">histidine kinase</fullName>
        <ecNumber evidence="2">2.7.13.3</ecNumber>
    </recommendedName>
</protein>
<dbReference type="STRING" id="910347.SAMN05421773_12034"/>
<evidence type="ECO:0000256" key="8">
    <source>
        <dbReference type="SAM" id="Phobius"/>
    </source>
</evidence>
<keyword evidence="5 11" id="KW-0418">Kinase</keyword>
<proteinExistence type="predicted"/>
<evidence type="ECO:0000256" key="3">
    <source>
        <dbReference type="ARBA" id="ARBA00022553"/>
    </source>
</evidence>
<evidence type="ECO:0000256" key="5">
    <source>
        <dbReference type="ARBA" id="ARBA00022777"/>
    </source>
</evidence>
<evidence type="ECO:0000256" key="6">
    <source>
        <dbReference type="ARBA" id="ARBA00023012"/>
    </source>
</evidence>
<dbReference type="Pfam" id="PF02518">
    <property type="entry name" value="HATPase_c"/>
    <property type="match status" value="1"/>
</dbReference>
<evidence type="ECO:0000259" key="10">
    <source>
        <dbReference type="Pfam" id="PF08376"/>
    </source>
</evidence>
<dbReference type="InterPro" id="IPR003594">
    <property type="entry name" value="HATPase_dom"/>
</dbReference>
<dbReference type="RefSeq" id="WP_093841218.1">
    <property type="nucleotide sequence ID" value="NZ_FOLM01000020.1"/>
</dbReference>
<dbReference type="EMBL" id="FOLM01000020">
    <property type="protein sequence ID" value="SFD59474.1"/>
    <property type="molecule type" value="Genomic_DNA"/>
</dbReference>
<dbReference type="SUPFAM" id="SSF55874">
    <property type="entry name" value="ATPase domain of HSP90 chaperone/DNA topoisomerase II/histidine kinase"/>
    <property type="match status" value="1"/>
</dbReference>
<dbReference type="EC" id="2.7.13.3" evidence="2"/>
<keyword evidence="8" id="KW-0812">Transmembrane</keyword>
<evidence type="ECO:0000256" key="1">
    <source>
        <dbReference type="ARBA" id="ARBA00000085"/>
    </source>
</evidence>
<feature type="domain" description="Histidine kinase/HSP90-like ATPase" evidence="9">
    <location>
        <begin position="521"/>
        <end position="628"/>
    </location>
</feature>
<dbReference type="GO" id="GO:0000160">
    <property type="term" value="P:phosphorelay signal transduction system"/>
    <property type="evidence" value="ECO:0007669"/>
    <property type="project" value="UniProtKB-KW"/>
</dbReference>
<dbReference type="Pfam" id="PF08376">
    <property type="entry name" value="NIT"/>
    <property type="match status" value="1"/>
</dbReference>
<evidence type="ECO:0000313" key="11">
    <source>
        <dbReference type="EMBL" id="SFD59474.1"/>
    </source>
</evidence>
<dbReference type="GO" id="GO:0004673">
    <property type="term" value="F:protein histidine kinase activity"/>
    <property type="evidence" value="ECO:0007669"/>
    <property type="project" value="UniProtKB-EC"/>
</dbReference>
<evidence type="ECO:0000256" key="4">
    <source>
        <dbReference type="ARBA" id="ARBA00022679"/>
    </source>
</evidence>
<dbReference type="OrthoDB" id="3502710at2"/>
<keyword evidence="3" id="KW-0597">Phosphoprotein</keyword>